<dbReference type="GO" id="GO:0005770">
    <property type="term" value="C:late endosome"/>
    <property type="evidence" value="ECO:0007669"/>
    <property type="project" value="UniProtKB-SubCell"/>
</dbReference>
<keyword evidence="5" id="KW-0968">Cytoplasmic vesicle</keyword>
<evidence type="ECO:0000256" key="2">
    <source>
        <dbReference type="ARBA" id="ARBA00004541"/>
    </source>
</evidence>
<dbReference type="GO" id="GO:0006886">
    <property type="term" value="P:intracellular protein transport"/>
    <property type="evidence" value="ECO:0007669"/>
    <property type="project" value="TreeGrafter"/>
</dbReference>
<keyword evidence="7" id="KW-1185">Reference proteome</keyword>
<proteinExistence type="predicted"/>
<evidence type="ECO:0000313" key="7">
    <source>
        <dbReference type="Proteomes" id="UP000075886"/>
    </source>
</evidence>
<keyword evidence="4" id="KW-0967">Endosome</keyword>
<reference evidence="7" key="1">
    <citation type="submission" date="2014-01" db="EMBL/GenBank/DDBJ databases">
        <title>The Genome Sequence of Anopheles farauti FAR1 (V2).</title>
        <authorList>
            <consortium name="The Broad Institute Genomics Platform"/>
            <person name="Neafsey D.E."/>
            <person name="Besansky N."/>
            <person name="Howell P."/>
            <person name="Walton C."/>
            <person name="Young S.K."/>
            <person name="Zeng Q."/>
            <person name="Gargeya S."/>
            <person name="Fitzgerald M."/>
            <person name="Haas B."/>
            <person name="Abouelleil A."/>
            <person name="Allen A.W."/>
            <person name="Alvarado L."/>
            <person name="Arachchi H.M."/>
            <person name="Berlin A.M."/>
            <person name="Chapman S.B."/>
            <person name="Gainer-Dewar J."/>
            <person name="Goldberg J."/>
            <person name="Griggs A."/>
            <person name="Gujja S."/>
            <person name="Hansen M."/>
            <person name="Howarth C."/>
            <person name="Imamovic A."/>
            <person name="Ireland A."/>
            <person name="Larimer J."/>
            <person name="McCowan C."/>
            <person name="Murphy C."/>
            <person name="Pearson M."/>
            <person name="Poon T.W."/>
            <person name="Priest M."/>
            <person name="Roberts A."/>
            <person name="Saif S."/>
            <person name="Shea T."/>
            <person name="Sisk P."/>
            <person name="Sykes S."/>
            <person name="Wortman J."/>
            <person name="Nusbaum C."/>
            <person name="Birren B."/>
        </authorList>
    </citation>
    <scope>NUCLEOTIDE SEQUENCE [LARGE SCALE GENOMIC DNA]</scope>
    <source>
        <strain evidence="7">FAR1</strain>
    </source>
</reference>
<dbReference type="PANTHER" id="PTHR13364">
    <property type="entry name" value="DEFECTIVE SPERMATOGENESIS PROTEIN 39"/>
    <property type="match status" value="1"/>
</dbReference>
<dbReference type="STRING" id="69004.A0A182QZJ9"/>
<dbReference type="Proteomes" id="UP000075886">
    <property type="component" value="Unassembled WGS sequence"/>
</dbReference>
<evidence type="ECO:0000256" key="3">
    <source>
        <dbReference type="ARBA" id="ARBA00004603"/>
    </source>
</evidence>
<organism evidence="6 7">
    <name type="scientific">Anopheles farauti</name>
    <dbReference type="NCBI Taxonomy" id="69004"/>
    <lineage>
        <taxon>Eukaryota</taxon>
        <taxon>Metazoa</taxon>
        <taxon>Ecdysozoa</taxon>
        <taxon>Arthropoda</taxon>
        <taxon>Hexapoda</taxon>
        <taxon>Insecta</taxon>
        <taxon>Pterygota</taxon>
        <taxon>Neoptera</taxon>
        <taxon>Endopterygota</taxon>
        <taxon>Diptera</taxon>
        <taxon>Nematocera</taxon>
        <taxon>Culicoidea</taxon>
        <taxon>Culicidae</taxon>
        <taxon>Anophelinae</taxon>
        <taxon>Anopheles</taxon>
    </lineage>
</organism>
<dbReference type="EnsemblMetazoa" id="AFAF020014-RA">
    <property type="protein sequence ID" value="AFAF020014-PA"/>
    <property type="gene ID" value="AFAF020014"/>
</dbReference>
<dbReference type="InterPro" id="IPR040057">
    <property type="entry name" value="Spe-39"/>
</dbReference>
<protein>
    <recommendedName>
        <fullName evidence="8">Vps16 C-terminal domain-containing protein</fullName>
    </recommendedName>
</protein>
<evidence type="ECO:0000256" key="1">
    <source>
        <dbReference type="ARBA" id="ARBA00004412"/>
    </source>
</evidence>
<evidence type="ECO:0000256" key="4">
    <source>
        <dbReference type="ARBA" id="ARBA00022753"/>
    </source>
</evidence>
<evidence type="ECO:0008006" key="8">
    <source>
        <dbReference type="Google" id="ProtNLM"/>
    </source>
</evidence>
<dbReference type="GO" id="GO:0007034">
    <property type="term" value="P:vacuolar transport"/>
    <property type="evidence" value="ECO:0007669"/>
    <property type="project" value="TreeGrafter"/>
</dbReference>
<sequence length="447" mass="51351">MESKDDDYWNDSANKSFNFDEDDVAVLDIGTNNKRSLFGDDNPSEANYSQVQSELPLHTLISDENLELILQEQSRTEMTIPKGITLEEEVKLLRKKIQEFNYAPSAESVVRKLILGKPCSLEMFRSMAEKEQLLDEAIASGSGNAILKVTLFLDRTLKKKLFYTLLQTRPEAVYHFVNYLSLRLKVTECTDLLVFLGRHHEASLLQFSIFVCSTSNLDIKRQRLKKIYSDYFSQPGANSFYAQLVANYINLLEYQTAELLSSGGRSKVVAIQDKSVLETLNYVCGKYKWGDTSLQSNDNPFKLAENHQVSQAQFEWIALNERAKQQAWLDFDHIFERKAFLNLKQKSFKINIPIDRTILRLHSLHAPDPVLNTFLAKVEDPQRRLALARKVHSKHGIVDALVLLKDRTELESYRDTLDPGTEERLYAENALKSLNNKWKSDAMKLIK</sequence>
<dbReference type="AlphaFoldDB" id="A0A182QZJ9"/>
<dbReference type="PANTHER" id="PTHR13364:SF6">
    <property type="entry name" value="SPERMATOGENESIS-DEFECTIVE PROTEIN 39 HOMOLOG"/>
    <property type="match status" value="1"/>
</dbReference>
<name>A0A182QZJ9_9DIPT</name>
<accession>A0A182QZJ9</accession>
<dbReference type="EMBL" id="AXCN02001502">
    <property type="status" value="NOT_ANNOTATED_CDS"/>
    <property type="molecule type" value="Genomic_DNA"/>
</dbReference>
<dbReference type="GO" id="GO:0005769">
    <property type="term" value="C:early endosome"/>
    <property type="evidence" value="ECO:0007669"/>
    <property type="project" value="UniProtKB-SubCell"/>
</dbReference>
<comment type="subcellular location">
    <subcellularLocation>
        <location evidence="2">Cytoplasmic vesicle</location>
    </subcellularLocation>
    <subcellularLocation>
        <location evidence="1">Early endosome</location>
    </subcellularLocation>
    <subcellularLocation>
        <location evidence="3">Late endosome</location>
    </subcellularLocation>
</comment>
<evidence type="ECO:0000313" key="6">
    <source>
        <dbReference type="EnsemblMetazoa" id="AFAF020014-PA"/>
    </source>
</evidence>
<dbReference type="VEuPathDB" id="VectorBase:AFAF020014"/>
<evidence type="ECO:0000256" key="5">
    <source>
        <dbReference type="ARBA" id="ARBA00023329"/>
    </source>
</evidence>
<reference evidence="6" key="2">
    <citation type="submission" date="2020-05" db="UniProtKB">
        <authorList>
            <consortium name="EnsemblMetazoa"/>
        </authorList>
    </citation>
    <scope>IDENTIFICATION</scope>
    <source>
        <strain evidence="6">FAR1</strain>
    </source>
</reference>